<keyword evidence="6" id="KW-0560">Oxidoreductase</keyword>
<organism evidence="14 15">
    <name type="scientific">Sphaerosporella brunnea</name>
    <dbReference type="NCBI Taxonomy" id="1250544"/>
    <lineage>
        <taxon>Eukaryota</taxon>
        <taxon>Fungi</taxon>
        <taxon>Dikarya</taxon>
        <taxon>Ascomycota</taxon>
        <taxon>Pezizomycotina</taxon>
        <taxon>Pezizomycetes</taxon>
        <taxon>Pezizales</taxon>
        <taxon>Pyronemataceae</taxon>
        <taxon>Sphaerosporella</taxon>
    </lineage>
</organism>
<keyword evidence="8" id="KW-0503">Monooxygenase</keyword>
<evidence type="ECO:0000256" key="10">
    <source>
        <dbReference type="ARBA" id="ARBA00023180"/>
    </source>
</evidence>
<evidence type="ECO:0000256" key="11">
    <source>
        <dbReference type="ARBA" id="ARBA00046340"/>
    </source>
</evidence>
<name>A0A5J5EBI1_9PEZI</name>
<comment type="subcellular location">
    <subcellularLocation>
        <location evidence="2">Secreted</location>
    </subcellularLocation>
</comment>
<evidence type="ECO:0000256" key="6">
    <source>
        <dbReference type="ARBA" id="ARBA00023002"/>
    </source>
</evidence>
<keyword evidence="9" id="KW-1015">Disulfide bond</keyword>
<accession>A0A5J5EBI1</accession>
<feature type="region of interest" description="Disordered" evidence="12">
    <location>
        <begin position="319"/>
        <end position="338"/>
    </location>
</feature>
<keyword evidence="4" id="KW-0479">Metal-binding</keyword>
<dbReference type="Pfam" id="PF22810">
    <property type="entry name" value="LPMO_AA14"/>
    <property type="match status" value="1"/>
</dbReference>
<gene>
    <name evidence="14" type="ORF">FN846DRAFT_789115</name>
</gene>
<evidence type="ECO:0000256" key="12">
    <source>
        <dbReference type="SAM" id="MobiDB-lite"/>
    </source>
</evidence>
<reference evidence="14 15" key="1">
    <citation type="submission" date="2019-09" db="EMBL/GenBank/DDBJ databases">
        <title>Draft genome of the ectomycorrhizal ascomycete Sphaerosporella brunnea.</title>
        <authorList>
            <consortium name="DOE Joint Genome Institute"/>
            <person name="Benucci G.M."/>
            <person name="Marozzi G."/>
            <person name="Antonielli L."/>
            <person name="Sanchez S."/>
            <person name="Marco P."/>
            <person name="Wang X."/>
            <person name="Falini L.B."/>
            <person name="Barry K."/>
            <person name="Haridas S."/>
            <person name="Lipzen A."/>
            <person name="Labutti K."/>
            <person name="Grigoriev I.V."/>
            <person name="Murat C."/>
            <person name="Martin F."/>
            <person name="Albertini E."/>
            <person name="Donnini D."/>
            <person name="Bonito G."/>
        </authorList>
    </citation>
    <scope>NUCLEOTIDE SEQUENCE [LARGE SCALE GENOMIC DNA]</scope>
    <source>
        <strain evidence="14 15">Sb_GMNB300</strain>
    </source>
</reference>
<keyword evidence="7" id="KW-0186">Copper</keyword>
<evidence type="ECO:0000256" key="1">
    <source>
        <dbReference type="ARBA" id="ARBA00001973"/>
    </source>
</evidence>
<comment type="caution">
    <text evidence="14">The sequence shown here is derived from an EMBL/GenBank/DDBJ whole genome shotgun (WGS) entry which is preliminary data.</text>
</comment>
<evidence type="ECO:0000256" key="7">
    <source>
        <dbReference type="ARBA" id="ARBA00023008"/>
    </source>
</evidence>
<evidence type="ECO:0000256" key="9">
    <source>
        <dbReference type="ARBA" id="ARBA00023157"/>
    </source>
</evidence>
<keyword evidence="15" id="KW-1185">Reference proteome</keyword>
<dbReference type="Proteomes" id="UP000326924">
    <property type="component" value="Unassembled WGS sequence"/>
</dbReference>
<dbReference type="AlphaFoldDB" id="A0A5J5EBI1"/>
<dbReference type="GO" id="GO:0046872">
    <property type="term" value="F:metal ion binding"/>
    <property type="evidence" value="ECO:0007669"/>
    <property type="project" value="UniProtKB-KW"/>
</dbReference>
<evidence type="ECO:0000256" key="5">
    <source>
        <dbReference type="ARBA" id="ARBA00022729"/>
    </source>
</evidence>
<dbReference type="Gene3D" id="2.70.50.70">
    <property type="match status" value="1"/>
</dbReference>
<dbReference type="GO" id="GO:0004497">
    <property type="term" value="F:monooxygenase activity"/>
    <property type="evidence" value="ECO:0007669"/>
    <property type="project" value="UniProtKB-KW"/>
</dbReference>
<comment type="cofactor">
    <cofactor evidence="1">
        <name>Cu(2+)</name>
        <dbReference type="ChEBI" id="CHEBI:29036"/>
    </cofactor>
</comment>
<feature type="chain" id="PRO_5023936174" evidence="13">
    <location>
        <begin position="22"/>
        <end position="338"/>
    </location>
</feature>
<sequence length="338" mass="36013">MLSFTAAAATLLSTLLSLANAHMGMFHPSVLDFDGNGYDLVTPLSNLPFEQWWFHGDLNKPTPTSSFPLPAGGTVTVELACNKEFTSYGDSGDGEDACPTDVASYHAGDPIDDAQLMGCALAIAYESSFAAVKPEEFVVFSVNRRCVSALRTEFAVPQTMRMCPQAGCICAWFWQGQDSADEMYMNGFRCHVTGGQASATPIADPKPPRWCPDGGCVEGPKQPMYWANKQSNIAFSGEYAKKPSYNMKWGFRDGAQEIFSAGVAGGKVEGSSSEAYAPTKTVGPSGTSLETTAFVSTGVPTTFSIVTKTSGQEEMLSETYPPALPVSTPPGKSVPVNH</sequence>
<evidence type="ECO:0000256" key="2">
    <source>
        <dbReference type="ARBA" id="ARBA00004613"/>
    </source>
</evidence>
<feature type="signal peptide" evidence="13">
    <location>
        <begin position="1"/>
        <end position="21"/>
    </location>
</feature>
<dbReference type="InterPro" id="IPR054497">
    <property type="entry name" value="LPMO_AA14"/>
</dbReference>
<keyword evidence="5 13" id="KW-0732">Signal</keyword>
<evidence type="ECO:0000256" key="4">
    <source>
        <dbReference type="ARBA" id="ARBA00022723"/>
    </source>
</evidence>
<comment type="similarity">
    <text evidence="11">Belongs to the polysaccharide monooxygenase AA14 family.</text>
</comment>
<evidence type="ECO:0000313" key="14">
    <source>
        <dbReference type="EMBL" id="KAA8892561.1"/>
    </source>
</evidence>
<proteinExistence type="inferred from homology"/>
<keyword evidence="3" id="KW-0964">Secreted</keyword>
<evidence type="ECO:0000256" key="8">
    <source>
        <dbReference type="ARBA" id="ARBA00023033"/>
    </source>
</evidence>
<dbReference type="OrthoDB" id="2019572at2759"/>
<dbReference type="InParanoid" id="A0A5J5EBI1"/>
<keyword evidence="10" id="KW-0325">Glycoprotein</keyword>
<evidence type="ECO:0000256" key="13">
    <source>
        <dbReference type="SAM" id="SignalP"/>
    </source>
</evidence>
<protein>
    <submittedName>
        <fullName evidence="14">Uncharacterized protein</fullName>
    </submittedName>
</protein>
<dbReference type="EMBL" id="VXIS01000751">
    <property type="protein sequence ID" value="KAA8892561.1"/>
    <property type="molecule type" value="Genomic_DNA"/>
</dbReference>
<evidence type="ECO:0000256" key="3">
    <source>
        <dbReference type="ARBA" id="ARBA00022525"/>
    </source>
</evidence>
<evidence type="ECO:0000313" key="15">
    <source>
        <dbReference type="Proteomes" id="UP000326924"/>
    </source>
</evidence>
<dbReference type="GO" id="GO:0005576">
    <property type="term" value="C:extracellular region"/>
    <property type="evidence" value="ECO:0007669"/>
    <property type="project" value="UniProtKB-SubCell"/>
</dbReference>